<dbReference type="AlphaFoldDB" id="A0A6C0F1Z9"/>
<reference evidence="1" key="1">
    <citation type="journal article" date="2020" name="Nature">
        <title>Giant virus diversity and host interactions through global metagenomics.</title>
        <authorList>
            <person name="Schulz F."/>
            <person name="Roux S."/>
            <person name="Paez-Espino D."/>
            <person name="Jungbluth S."/>
            <person name="Walsh D.A."/>
            <person name="Denef V.J."/>
            <person name="McMahon K.D."/>
            <person name="Konstantinidis K.T."/>
            <person name="Eloe-Fadrosh E.A."/>
            <person name="Kyrpides N.C."/>
            <person name="Woyke T."/>
        </authorList>
    </citation>
    <scope>NUCLEOTIDE SEQUENCE</scope>
    <source>
        <strain evidence="1">GVMAG-M-3300009180-1</strain>
    </source>
</reference>
<accession>A0A6C0F1Z9</accession>
<proteinExistence type="predicted"/>
<name>A0A6C0F1Z9_9ZZZZ</name>
<dbReference type="EMBL" id="MN739011">
    <property type="protein sequence ID" value="QHT34921.1"/>
    <property type="molecule type" value="Genomic_DNA"/>
</dbReference>
<organism evidence="1">
    <name type="scientific">viral metagenome</name>
    <dbReference type="NCBI Taxonomy" id="1070528"/>
    <lineage>
        <taxon>unclassified sequences</taxon>
        <taxon>metagenomes</taxon>
        <taxon>organismal metagenomes</taxon>
    </lineage>
</organism>
<evidence type="ECO:0000313" key="1">
    <source>
        <dbReference type="EMBL" id="QHT34921.1"/>
    </source>
</evidence>
<protein>
    <submittedName>
        <fullName evidence="1">Uncharacterized protein</fullName>
    </submittedName>
</protein>
<sequence>MDIIKLIMAEERILMCLTKLEGHLGWDTSAMCITSRILNLSHYICPEPIEHRAIYALLENRCSDSDLKPCQQCVYHMLPFFGFADDELNEYVKVLLGDNCEYQMPGHCMFTEEFYEEIYELMVQEHLESWRDGYFEPEDLTPDELVMHNEYIAYAKEHKLM</sequence>